<gene>
    <name evidence="7" type="ORF">GCM10010990_15870</name>
</gene>
<evidence type="ECO:0000313" key="7">
    <source>
        <dbReference type="EMBL" id="GGD67189.1"/>
    </source>
</evidence>
<protein>
    <recommendedName>
        <fullName evidence="6">Fatty acid hydroxylase domain-containing protein</fullName>
    </recommendedName>
</protein>
<accession>A0A916YY61</accession>
<dbReference type="InterPro" id="IPR006694">
    <property type="entry name" value="Fatty_acid_hydroxylase"/>
</dbReference>
<keyword evidence="2 5" id="KW-0812">Transmembrane</keyword>
<comment type="subcellular location">
    <subcellularLocation>
        <location evidence="1">Membrane</location>
    </subcellularLocation>
</comment>
<dbReference type="GO" id="GO:0008610">
    <property type="term" value="P:lipid biosynthetic process"/>
    <property type="evidence" value="ECO:0007669"/>
    <property type="project" value="InterPro"/>
</dbReference>
<feature type="transmembrane region" description="Helical" evidence="5">
    <location>
        <begin position="66"/>
        <end position="85"/>
    </location>
</feature>
<dbReference type="GO" id="GO:0016491">
    <property type="term" value="F:oxidoreductase activity"/>
    <property type="evidence" value="ECO:0007669"/>
    <property type="project" value="InterPro"/>
</dbReference>
<sequence>MEQSQGENISMSADMPANPTAAAVHDDRRGAISATLVNLLAPVTLAATCLFWGLGPTSITENPTTLLIFSIAIMVWIQGLELLFERHATWRINLRELATDVFYVVLLYTAIAWAVVTLADEPLLSLKGMLGISTPWMLDLPFIVQAVLVLFIIEFGQYWMHRLMHNFYPLWLTHAPHHHLTQLNALKGAVGNPIELFLISLSVVALFDFSVPAIFCGLNMLNVISGFAHANVRSDPPKFYSFFFTTIRHHSLHHTALSYEDTRCNYANSMIFIDRIFGTYREGESSVVGQDERKRLSIYEQFMFPFQPAIDAIKARRTGAATLSGSGTGGTQE</sequence>
<evidence type="ECO:0000256" key="1">
    <source>
        <dbReference type="ARBA" id="ARBA00004370"/>
    </source>
</evidence>
<dbReference type="EMBL" id="BMIP01000003">
    <property type="protein sequence ID" value="GGD67189.1"/>
    <property type="molecule type" value="Genomic_DNA"/>
</dbReference>
<feature type="transmembrane region" description="Helical" evidence="5">
    <location>
        <begin position="196"/>
        <end position="215"/>
    </location>
</feature>
<feature type="transmembrane region" description="Helical" evidence="5">
    <location>
        <begin position="97"/>
        <end position="116"/>
    </location>
</feature>
<keyword evidence="4 5" id="KW-0472">Membrane</keyword>
<reference evidence="7" key="2">
    <citation type="submission" date="2020-09" db="EMBL/GenBank/DDBJ databases">
        <authorList>
            <person name="Sun Q."/>
            <person name="Zhou Y."/>
        </authorList>
    </citation>
    <scope>NUCLEOTIDE SEQUENCE</scope>
    <source>
        <strain evidence="7">CGMCC 1.15360</strain>
    </source>
</reference>
<evidence type="ECO:0000256" key="4">
    <source>
        <dbReference type="ARBA" id="ARBA00023136"/>
    </source>
</evidence>
<feature type="domain" description="Fatty acid hydroxylase" evidence="6">
    <location>
        <begin position="147"/>
        <end position="279"/>
    </location>
</feature>
<dbReference type="GO" id="GO:0016020">
    <property type="term" value="C:membrane"/>
    <property type="evidence" value="ECO:0007669"/>
    <property type="project" value="UniProtKB-SubCell"/>
</dbReference>
<proteinExistence type="predicted"/>
<dbReference type="Pfam" id="PF04116">
    <property type="entry name" value="FA_hydroxylase"/>
    <property type="match status" value="1"/>
</dbReference>
<dbReference type="InterPro" id="IPR050307">
    <property type="entry name" value="Sterol_Desaturase_Related"/>
</dbReference>
<evidence type="ECO:0000256" key="3">
    <source>
        <dbReference type="ARBA" id="ARBA00022989"/>
    </source>
</evidence>
<dbReference type="PANTHER" id="PTHR11863">
    <property type="entry name" value="STEROL DESATURASE"/>
    <property type="match status" value="1"/>
</dbReference>
<dbReference type="RefSeq" id="WP_229665373.1">
    <property type="nucleotide sequence ID" value="NZ_BMIP01000003.1"/>
</dbReference>
<name>A0A916YY61_9SPHN</name>
<evidence type="ECO:0000256" key="5">
    <source>
        <dbReference type="SAM" id="Phobius"/>
    </source>
</evidence>
<dbReference type="Proteomes" id="UP000612349">
    <property type="component" value="Unassembled WGS sequence"/>
</dbReference>
<evidence type="ECO:0000259" key="6">
    <source>
        <dbReference type="Pfam" id="PF04116"/>
    </source>
</evidence>
<feature type="transmembrane region" description="Helical" evidence="5">
    <location>
        <begin position="136"/>
        <end position="155"/>
    </location>
</feature>
<organism evidence="7 8">
    <name type="scientific">Croceicoccus mobilis</name>
    <dbReference type="NCBI Taxonomy" id="1703339"/>
    <lineage>
        <taxon>Bacteria</taxon>
        <taxon>Pseudomonadati</taxon>
        <taxon>Pseudomonadota</taxon>
        <taxon>Alphaproteobacteria</taxon>
        <taxon>Sphingomonadales</taxon>
        <taxon>Erythrobacteraceae</taxon>
        <taxon>Croceicoccus</taxon>
    </lineage>
</organism>
<dbReference type="AlphaFoldDB" id="A0A916YY61"/>
<keyword evidence="3 5" id="KW-1133">Transmembrane helix</keyword>
<evidence type="ECO:0000256" key="2">
    <source>
        <dbReference type="ARBA" id="ARBA00022692"/>
    </source>
</evidence>
<dbReference type="GO" id="GO:0005506">
    <property type="term" value="F:iron ion binding"/>
    <property type="evidence" value="ECO:0007669"/>
    <property type="project" value="InterPro"/>
</dbReference>
<evidence type="ECO:0000313" key="8">
    <source>
        <dbReference type="Proteomes" id="UP000612349"/>
    </source>
</evidence>
<reference evidence="7" key="1">
    <citation type="journal article" date="2014" name="Int. J. Syst. Evol. Microbiol.">
        <title>Complete genome sequence of Corynebacterium casei LMG S-19264T (=DSM 44701T), isolated from a smear-ripened cheese.</title>
        <authorList>
            <consortium name="US DOE Joint Genome Institute (JGI-PGF)"/>
            <person name="Walter F."/>
            <person name="Albersmeier A."/>
            <person name="Kalinowski J."/>
            <person name="Ruckert C."/>
        </authorList>
    </citation>
    <scope>NUCLEOTIDE SEQUENCE</scope>
    <source>
        <strain evidence="7">CGMCC 1.15360</strain>
    </source>
</reference>
<feature type="transmembrane region" description="Helical" evidence="5">
    <location>
        <begin position="36"/>
        <end position="54"/>
    </location>
</feature>
<keyword evidence="8" id="KW-1185">Reference proteome</keyword>
<comment type="caution">
    <text evidence="7">The sequence shown here is derived from an EMBL/GenBank/DDBJ whole genome shotgun (WGS) entry which is preliminary data.</text>
</comment>